<dbReference type="AlphaFoldDB" id="A0A1E1IN14"/>
<evidence type="ECO:0000256" key="6">
    <source>
        <dbReference type="SAM" id="MobiDB-lite"/>
    </source>
</evidence>
<keyword evidence="4" id="KW-0206">Cytoskeleton</keyword>
<gene>
    <name evidence="8" type="primary">LgM4147LRVhigh.01.00010.00260</name>
    <name evidence="8" type="ORF">BN36_0100260</name>
</gene>
<accession>A0A1E1IN14</accession>
<keyword evidence="5" id="KW-0966">Cell projection</keyword>
<comment type="subcellular location">
    <subcellularLocation>
        <location evidence="1">Cell projection</location>
        <location evidence="1">Cilium</location>
    </subcellularLocation>
    <subcellularLocation>
        <location evidence="2">Cytoplasm</location>
        <location evidence="2">Cytoskeleton</location>
    </subcellularLocation>
</comment>
<organism evidence="8">
    <name type="scientific">Leishmania guyanensis</name>
    <dbReference type="NCBI Taxonomy" id="5670"/>
    <lineage>
        <taxon>Eukaryota</taxon>
        <taxon>Discoba</taxon>
        <taxon>Euglenozoa</taxon>
        <taxon>Kinetoplastea</taxon>
        <taxon>Metakinetoplastina</taxon>
        <taxon>Trypanosomatida</taxon>
        <taxon>Trypanosomatidae</taxon>
        <taxon>Leishmaniinae</taxon>
        <taxon>Leishmania</taxon>
        <taxon>Leishmania guyanensis species complex</taxon>
    </lineage>
</organism>
<dbReference type="PANTHER" id="PTHR21490:SF2">
    <property type="entry name" value="ENKURIN DOMAIN-CONTAINING PROTEIN 1"/>
    <property type="match status" value="1"/>
</dbReference>
<dbReference type="InterPro" id="IPR027012">
    <property type="entry name" value="Enkurin_dom"/>
</dbReference>
<evidence type="ECO:0000256" key="1">
    <source>
        <dbReference type="ARBA" id="ARBA00004138"/>
    </source>
</evidence>
<dbReference type="PANTHER" id="PTHR21490">
    <property type="entry name" value="ENKURIN-RELATED"/>
    <property type="match status" value="1"/>
</dbReference>
<feature type="region of interest" description="Disordered" evidence="6">
    <location>
        <begin position="107"/>
        <end position="126"/>
    </location>
</feature>
<dbReference type="GO" id="GO:0005929">
    <property type="term" value="C:cilium"/>
    <property type="evidence" value="ECO:0007669"/>
    <property type="project" value="UniProtKB-SubCell"/>
</dbReference>
<reference evidence="8" key="1">
    <citation type="submission" date="2012-08" db="EMBL/GenBank/DDBJ databases">
        <title>Comparative genomics of metastatic and non-metastatic Leishmania guyanensis provides insights into polygenic factors involved in Leishmania RNA virus infection.</title>
        <authorList>
            <person name="Smith D."/>
            <person name="Hertz-Fowler C."/>
            <person name="Martin R."/>
            <person name="Dickens N."/>
            <person name="Fasel N."/>
            <person name="Falquet L."/>
            <person name="Beverley S."/>
            <person name="Zangger H."/>
            <person name="Calderon-Copete S."/>
            <person name="Mottram J."/>
            <person name="Xenarios I."/>
        </authorList>
    </citation>
    <scope>NUCLEOTIDE SEQUENCE</scope>
    <source>
        <strain evidence="8">MHOM/BR/75/M4147/SSU:IR2SAT-LUC</strain>
    </source>
</reference>
<sequence>MPQNAAHLNRLQIREQEALNQQRRVQDEVVARREAEAIRRTQAQYNHVASHGYGRVGDHSGARVGNGGAAASSGSRSTSADVQIRVYVRECDEEANQSFCYRESATASVTSSTAGPRSGASVSTSVASHGAGRGVCGVLPPISSPGRRGAPCTPGASAASSGGGRTADMSAAGTLYGVTTPNRGRVPRYLQQRKAELAAEKEAFAAEAERQRQLSLIPAGQRRISEEEKAVTLRQLDERQQELEGQLGRIPIRFDTQSIQQRRRTIEEELRQIEVTRSKYNKKGALFVPLC</sequence>
<dbReference type="EMBL" id="CALQ01000006">
    <property type="protein sequence ID" value="CCM12496.1"/>
    <property type="molecule type" value="Genomic_DNA"/>
</dbReference>
<name>A0A1E1IN14_LEIGU</name>
<dbReference type="GO" id="GO:0005881">
    <property type="term" value="C:cytoplasmic microtubule"/>
    <property type="evidence" value="ECO:0007669"/>
    <property type="project" value="TreeGrafter"/>
</dbReference>
<evidence type="ECO:0000259" key="7">
    <source>
        <dbReference type="PROSITE" id="PS51665"/>
    </source>
</evidence>
<dbReference type="Pfam" id="PF13864">
    <property type="entry name" value="Enkurin"/>
    <property type="match status" value="1"/>
</dbReference>
<feature type="region of interest" description="Disordered" evidence="6">
    <location>
        <begin position="55"/>
        <end position="79"/>
    </location>
</feature>
<dbReference type="InterPro" id="IPR052102">
    <property type="entry name" value="Enkurin_domain-protein"/>
</dbReference>
<proteinExistence type="predicted"/>
<evidence type="ECO:0000256" key="4">
    <source>
        <dbReference type="ARBA" id="ARBA00023212"/>
    </source>
</evidence>
<evidence type="ECO:0000256" key="5">
    <source>
        <dbReference type="ARBA" id="ARBA00023273"/>
    </source>
</evidence>
<feature type="domain" description="Enkurin" evidence="7">
    <location>
        <begin position="196"/>
        <end position="288"/>
    </location>
</feature>
<protein>
    <recommendedName>
        <fullName evidence="7">Enkurin domain-containing protein</fullName>
    </recommendedName>
</protein>
<feature type="region of interest" description="Disordered" evidence="6">
    <location>
        <begin position="145"/>
        <end position="166"/>
    </location>
</feature>
<evidence type="ECO:0000256" key="2">
    <source>
        <dbReference type="ARBA" id="ARBA00004245"/>
    </source>
</evidence>
<feature type="compositionally biased region" description="Low complexity" evidence="6">
    <location>
        <begin position="69"/>
        <end position="79"/>
    </location>
</feature>
<keyword evidence="3" id="KW-0963">Cytoplasm</keyword>
<evidence type="ECO:0000313" key="8">
    <source>
        <dbReference type="EMBL" id="CCM12496.1"/>
    </source>
</evidence>
<evidence type="ECO:0000256" key="3">
    <source>
        <dbReference type="ARBA" id="ARBA00022490"/>
    </source>
</evidence>
<dbReference type="PROSITE" id="PS51665">
    <property type="entry name" value="ENKURIN"/>
    <property type="match status" value="1"/>
</dbReference>